<dbReference type="Pfam" id="PF00651">
    <property type="entry name" value="BTB"/>
    <property type="match status" value="1"/>
</dbReference>
<evidence type="ECO:0000259" key="2">
    <source>
        <dbReference type="PROSITE" id="PS50097"/>
    </source>
</evidence>
<sequence length="351" mass="39482">MDLSTNDKKRRRLDSGDSFDEGSGRQQTTLDGVQRDQEVWLPDGNIVVTAQKVAFRIHKSVLALHSEVFRDLFVVSSSASTASDPMEMIDDCPVVKLPDNSIDLRHLFLVLCCGKNYYYRDDEPQVVPFAVLDSLIRMGYKYCVRTVLRDALARLQKYYTNDASTWFDDARRVRYVTAPEPSSAIQTINSLAPLTDTPSLLPTAFLTCCDLFESVVEEVAGAPGGFGMSTDDFLRVVNGRAALTRTAANHIVGLATAVEAHQPYHPYQCMCAAFSVLAAHERNSSLDEMQKHTMAFVPLYERFWKPNQPCQECLAATKRKDEERCRQSWLQLPAVFNIEVPGWPDRTELPT</sequence>
<reference evidence="3 4" key="1">
    <citation type="journal article" date="2015" name="Sci. Rep.">
        <title>Chromosome-level genome map provides insights into diverse defense mechanisms in the medicinal fungus Ganoderma sinense.</title>
        <authorList>
            <person name="Zhu Y."/>
            <person name="Xu J."/>
            <person name="Sun C."/>
            <person name="Zhou S."/>
            <person name="Xu H."/>
            <person name="Nelson D.R."/>
            <person name="Qian J."/>
            <person name="Song J."/>
            <person name="Luo H."/>
            <person name="Xiang L."/>
            <person name="Li Y."/>
            <person name="Xu Z."/>
            <person name="Ji A."/>
            <person name="Wang L."/>
            <person name="Lu S."/>
            <person name="Hayward A."/>
            <person name="Sun W."/>
            <person name="Li X."/>
            <person name="Schwartz D.C."/>
            <person name="Wang Y."/>
            <person name="Chen S."/>
        </authorList>
    </citation>
    <scope>NUCLEOTIDE SEQUENCE [LARGE SCALE GENOMIC DNA]</scope>
    <source>
        <strain evidence="3 4">ZZ0214-1</strain>
    </source>
</reference>
<dbReference type="PROSITE" id="PS50097">
    <property type="entry name" value="BTB"/>
    <property type="match status" value="1"/>
</dbReference>
<dbReference type="InterPro" id="IPR000210">
    <property type="entry name" value="BTB/POZ_dom"/>
</dbReference>
<dbReference type="InterPro" id="IPR011333">
    <property type="entry name" value="SKP1/BTB/POZ_sf"/>
</dbReference>
<organism evidence="3 4">
    <name type="scientific">Ganoderma sinense ZZ0214-1</name>
    <dbReference type="NCBI Taxonomy" id="1077348"/>
    <lineage>
        <taxon>Eukaryota</taxon>
        <taxon>Fungi</taxon>
        <taxon>Dikarya</taxon>
        <taxon>Basidiomycota</taxon>
        <taxon>Agaricomycotina</taxon>
        <taxon>Agaricomycetes</taxon>
        <taxon>Polyporales</taxon>
        <taxon>Polyporaceae</taxon>
        <taxon>Ganoderma</taxon>
    </lineage>
</organism>
<comment type="caution">
    <text evidence="3">The sequence shown here is derived from an EMBL/GenBank/DDBJ whole genome shotgun (WGS) entry which is preliminary data.</text>
</comment>
<dbReference type="CDD" id="cd18186">
    <property type="entry name" value="BTB_POZ_ZBTB_KLHL-like"/>
    <property type="match status" value="1"/>
</dbReference>
<protein>
    <recommendedName>
        <fullName evidence="2">BTB domain-containing protein</fullName>
    </recommendedName>
</protein>
<evidence type="ECO:0000256" key="1">
    <source>
        <dbReference type="SAM" id="MobiDB-lite"/>
    </source>
</evidence>
<feature type="domain" description="BTB" evidence="2">
    <location>
        <begin position="44"/>
        <end position="73"/>
    </location>
</feature>
<evidence type="ECO:0000313" key="3">
    <source>
        <dbReference type="EMBL" id="PIL33297.1"/>
    </source>
</evidence>
<feature type="region of interest" description="Disordered" evidence="1">
    <location>
        <begin position="1"/>
        <end position="34"/>
    </location>
</feature>
<gene>
    <name evidence="3" type="ORF">GSI_04747</name>
</gene>
<dbReference type="STRING" id="1077348.A0A2G8SHV0"/>
<dbReference type="OrthoDB" id="2800059at2759"/>
<name>A0A2G8SHV0_9APHY</name>
<dbReference type="SUPFAM" id="SSF54695">
    <property type="entry name" value="POZ domain"/>
    <property type="match status" value="1"/>
</dbReference>
<dbReference type="EMBL" id="AYKW01000008">
    <property type="protein sequence ID" value="PIL33297.1"/>
    <property type="molecule type" value="Genomic_DNA"/>
</dbReference>
<dbReference type="AlphaFoldDB" id="A0A2G8SHV0"/>
<keyword evidence="4" id="KW-1185">Reference proteome</keyword>
<proteinExistence type="predicted"/>
<dbReference type="Gene3D" id="3.30.710.10">
    <property type="entry name" value="Potassium Channel Kv1.1, Chain A"/>
    <property type="match status" value="1"/>
</dbReference>
<accession>A0A2G8SHV0</accession>
<dbReference type="Proteomes" id="UP000230002">
    <property type="component" value="Unassembled WGS sequence"/>
</dbReference>
<evidence type="ECO:0000313" key="4">
    <source>
        <dbReference type="Proteomes" id="UP000230002"/>
    </source>
</evidence>